<evidence type="ECO:0000259" key="1">
    <source>
        <dbReference type="SMART" id="SM00849"/>
    </source>
</evidence>
<dbReference type="Pfam" id="PF00753">
    <property type="entry name" value="Lactamase_B"/>
    <property type="match status" value="1"/>
</dbReference>
<dbReference type="EMBL" id="RCZK01000004">
    <property type="protein sequence ID" value="TPG13072.1"/>
    <property type="molecule type" value="Genomic_DNA"/>
</dbReference>
<dbReference type="Proteomes" id="UP000318413">
    <property type="component" value="Unassembled WGS sequence"/>
</dbReference>
<dbReference type="OrthoDB" id="9773738at2"/>
<keyword evidence="3" id="KW-1185">Reference proteome</keyword>
<dbReference type="AlphaFoldDB" id="A0A502CK07"/>
<comment type="caution">
    <text evidence="2">The sequence shown here is derived from an EMBL/GenBank/DDBJ whole genome shotgun (WGS) entry which is preliminary data.</text>
</comment>
<reference evidence="2 3" key="1">
    <citation type="journal article" date="2019" name="Environ. Microbiol.">
        <title>Species interactions and distinct microbial communities in high Arctic permafrost affected cryosols are associated with the CH4 and CO2 gas fluxes.</title>
        <authorList>
            <person name="Altshuler I."/>
            <person name="Hamel J."/>
            <person name="Turney S."/>
            <person name="Magnuson E."/>
            <person name="Levesque R."/>
            <person name="Greer C."/>
            <person name="Whyte L.G."/>
        </authorList>
    </citation>
    <scope>NUCLEOTIDE SEQUENCE [LARGE SCALE GENOMIC DNA]</scope>
    <source>
        <strain evidence="2 3">S5.1</strain>
    </source>
</reference>
<accession>A0A502CK07</accession>
<evidence type="ECO:0000313" key="3">
    <source>
        <dbReference type="Proteomes" id="UP000318413"/>
    </source>
</evidence>
<proteinExistence type="predicted"/>
<name>A0A502CK07_9SPHN</name>
<dbReference type="Gene3D" id="3.60.15.10">
    <property type="entry name" value="Ribonuclease Z/Hydroxyacylglutathione hydrolase-like"/>
    <property type="match status" value="1"/>
</dbReference>
<sequence length="282" mass="29761">MRAAIAMLALLGTGASTLDPPAWSEPTAAFPILGPIHYVGTKGLAAYLIKTRDGAILIDATLEQNVAAIERNIASVGVPIHGVKILLNSHAHFDHAAGLAQLQRDSGARLAVMDGDARAIATGRPPSVVSYGLVTFPAARVDRELHDGDTVTLGGITLTAIKTPGHTAGCTTWTMPVRERGRTLVVMFPCSLTVAGNQLVGNPGYPGIVTDFRSSFARLATMTADVLLPAHPELADVMAHRAQVVAGRRDAFVDPGALGRMVAVAREAFDRELIRQQTIAQR</sequence>
<feature type="domain" description="Metallo-beta-lactamase" evidence="1">
    <location>
        <begin position="43"/>
        <end position="231"/>
    </location>
</feature>
<dbReference type="SUPFAM" id="SSF56281">
    <property type="entry name" value="Metallo-hydrolase/oxidoreductase"/>
    <property type="match status" value="1"/>
</dbReference>
<dbReference type="SMART" id="SM00849">
    <property type="entry name" value="Lactamase_B"/>
    <property type="match status" value="1"/>
</dbReference>
<protein>
    <submittedName>
        <fullName evidence="2">Subclass B3 metallo-beta-lactamase</fullName>
    </submittedName>
</protein>
<dbReference type="InterPro" id="IPR036866">
    <property type="entry name" value="RibonucZ/Hydroxyglut_hydro"/>
</dbReference>
<dbReference type="InterPro" id="IPR001279">
    <property type="entry name" value="Metallo-B-lactamas"/>
</dbReference>
<evidence type="ECO:0000313" key="2">
    <source>
        <dbReference type="EMBL" id="TPG13072.1"/>
    </source>
</evidence>
<dbReference type="NCBIfam" id="NF012229">
    <property type="entry name" value="bla_class_B_core"/>
    <property type="match status" value="1"/>
</dbReference>
<dbReference type="PANTHER" id="PTHR42951:SF17">
    <property type="entry name" value="METALLO-BETA-LACTAMASE DOMAIN-CONTAINING PROTEIN"/>
    <property type="match status" value="1"/>
</dbReference>
<dbReference type="RefSeq" id="WP_140869573.1">
    <property type="nucleotide sequence ID" value="NZ_RCZK01000004.1"/>
</dbReference>
<dbReference type="PANTHER" id="PTHR42951">
    <property type="entry name" value="METALLO-BETA-LACTAMASE DOMAIN-CONTAINING"/>
    <property type="match status" value="1"/>
</dbReference>
<dbReference type="InterPro" id="IPR050855">
    <property type="entry name" value="NDM-1-like"/>
</dbReference>
<gene>
    <name evidence="2" type="primary">bla</name>
    <name evidence="2" type="ORF">EAH84_06555</name>
</gene>
<organism evidence="2 3">
    <name type="scientific">Sphingomonas oligophenolica</name>
    <dbReference type="NCBI Taxonomy" id="301154"/>
    <lineage>
        <taxon>Bacteria</taxon>
        <taxon>Pseudomonadati</taxon>
        <taxon>Pseudomonadota</taxon>
        <taxon>Alphaproteobacteria</taxon>
        <taxon>Sphingomonadales</taxon>
        <taxon>Sphingomonadaceae</taxon>
        <taxon>Sphingomonas</taxon>
    </lineage>
</organism>
<dbReference type="NCBIfam" id="NF033105">
    <property type="entry name" value="bla_subclass_B3"/>
    <property type="match status" value="1"/>
</dbReference>